<comment type="caution">
    <text evidence="1">The sequence shown here is derived from an EMBL/GenBank/DDBJ whole genome shotgun (WGS) entry which is preliminary data.</text>
</comment>
<reference evidence="1 2" key="1">
    <citation type="submission" date="2022-10" db="EMBL/GenBank/DDBJ databases">
        <title>Draft genome sequence of Streptomyces sp. YSPA8.</title>
        <authorList>
            <person name="Moriuchi R."/>
            <person name="Dohra H."/>
            <person name="Yamamura H."/>
            <person name="Kodani S."/>
        </authorList>
    </citation>
    <scope>NUCLEOTIDE SEQUENCE [LARGE SCALE GENOMIC DNA]</scope>
    <source>
        <strain evidence="1 2">YSPA8</strain>
    </source>
</reference>
<evidence type="ECO:0000313" key="2">
    <source>
        <dbReference type="Proteomes" id="UP001291653"/>
    </source>
</evidence>
<gene>
    <name evidence="1" type="ORF">SYYSPA8_35860</name>
</gene>
<protein>
    <recommendedName>
        <fullName evidence="3">DNA-binding protein</fullName>
    </recommendedName>
</protein>
<sequence>MEAAQDAVHKARETVTRLYLAKVPLGTLAARYGVSHKWLRATLEVWEVPVRDRSEATRAARAAH</sequence>
<proteinExistence type="predicted"/>
<dbReference type="RefSeq" id="WP_323451718.1">
    <property type="nucleotide sequence ID" value="NZ_BSBI01000023.1"/>
</dbReference>
<accession>A0ABQ5PB42</accession>
<evidence type="ECO:0000313" key="1">
    <source>
        <dbReference type="EMBL" id="GLF99791.1"/>
    </source>
</evidence>
<dbReference type="Proteomes" id="UP001291653">
    <property type="component" value="Unassembled WGS sequence"/>
</dbReference>
<evidence type="ECO:0008006" key="3">
    <source>
        <dbReference type="Google" id="ProtNLM"/>
    </source>
</evidence>
<name>A0ABQ5PB42_9ACTN</name>
<organism evidence="1 2">
    <name type="scientific">Streptomyces yaizuensis</name>
    <dbReference type="NCBI Taxonomy" id="2989713"/>
    <lineage>
        <taxon>Bacteria</taxon>
        <taxon>Bacillati</taxon>
        <taxon>Actinomycetota</taxon>
        <taxon>Actinomycetes</taxon>
        <taxon>Kitasatosporales</taxon>
        <taxon>Streptomycetaceae</taxon>
        <taxon>Streptomyces</taxon>
    </lineage>
</organism>
<keyword evidence="2" id="KW-1185">Reference proteome</keyword>
<dbReference type="EMBL" id="BSBI01000023">
    <property type="protein sequence ID" value="GLF99791.1"/>
    <property type="molecule type" value="Genomic_DNA"/>
</dbReference>